<feature type="transmembrane region" description="Helical" evidence="1">
    <location>
        <begin position="21"/>
        <end position="40"/>
    </location>
</feature>
<evidence type="ECO:0000313" key="3">
    <source>
        <dbReference type="Proteomes" id="UP000262073"/>
    </source>
</evidence>
<protein>
    <submittedName>
        <fullName evidence="2">Pilus assembly protein CpaD</fullName>
    </submittedName>
</protein>
<dbReference type="AlphaFoldDB" id="A0A346NI44"/>
<keyword evidence="1" id="KW-1133">Transmembrane helix</keyword>
<dbReference type="GO" id="GO:0043683">
    <property type="term" value="P:type IV pilus assembly"/>
    <property type="evidence" value="ECO:0007669"/>
    <property type="project" value="TreeGrafter"/>
</dbReference>
<gene>
    <name evidence="2" type="ORF">D0Y50_01725</name>
</gene>
<evidence type="ECO:0000256" key="1">
    <source>
        <dbReference type="SAM" id="Phobius"/>
    </source>
</evidence>
<keyword evidence="3" id="KW-1185">Reference proteome</keyword>
<accession>A0A346NI44</accession>
<sequence>MAHINLLPWREQLRQQQKQHYIGTLGLVALIVGLIFWLIGQAIDQQTENQNRRNSYLQQEIGLLDAQIAQIQKIKESKNAIEQRMALIGQLQISRNVAPKVFDELARIVPAGVSFKTLNRTGNLITIEGISDSNNRLSDFMRRLETSEVFSAGDLSSIVADTTAADAMSGFKLTFHISPDVAPVTAQDTAQKGKA</sequence>
<organism evidence="2 3">
    <name type="scientific">Salinimonas sediminis</name>
    <dbReference type="NCBI Taxonomy" id="2303538"/>
    <lineage>
        <taxon>Bacteria</taxon>
        <taxon>Pseudomonadati</taxon>
        <taxon>Pseudomonadota</taxon>
        <taxon>Gammaproteobacteria</taxon>
        <taxon>Alteromonadales</taxon>
        <taxon>Alteromonadaceae</taxon>
        <taxon>Alteromonas/Salinimonas group</taxon>
        <taxon>Salinimonas</taxon>
    </lineage>
</organism>
<dbReference type="KEGG" id="salm:D0Y50_01725"/>
<keyword evidence="1" id="KW-0472">Membrane</keyword>
<dbReference type="Pfam" id="PF05137">
    <property type="entry name" value="PilN"/>
    <property type="match status" value="1"/>
</dbReference>
<dbReference type="OrthoDB" id="5296173at2"/>
<keyword evidence="1" id="KW-0812">Transmembrane</keyword>
<reference evidence="2 3" key="1">
    <citation type="submission" date="2018-08" db="EMBL/GenBank/DDBJ databases">
        <title>Salinimonas sediminis sp. nov., a piezophilic bacterium isolated from a deep-sea sediment sample from the New Britain Trench.</title>
        <authorList>
            <person name="Cao J."/>
        </authorList>
    </citation>
    <scope>NUCLEOTIDE SEQUENCE [LARGE SCALE GENOMIC DNA]</scope>
    <source>
        <strain evidence="2 3">N102</strain>
    </source>
</reference>
<dbReference type="PANTHER" id="PTHR40278">
    <property type="entry name" value="DNA UTILIZATION PROTEIN HOFN"/>
    <property type="match status" value="1"/>
</dbReference>
<dbReference type="InterPro" id="IPR007813">
    <property type="entry name" value="PilN"/>
</dbReference>
<dbReference type="InterPro" id="IPR052534">
    <property type="entry name" value="Extracell_DNA_Util/SecSys_Comp"/>
</dbReference>
<evidence type="ECO:0000313" key="2">
    <source>
        <dbReference type="EMBL" id="AXR05201.1"/>
    </source>
</evidence>
<dbReference type="Proteomes" id="UP000262073">
    <property type="component" value="Chromosome"/>
</dbReference>
<name>A0A346NI44_9ALTE</name>
<dbReference type="EMBL" id="CP031769">
    <property type="protein sequence ID" value="AXR05201.1"/>
    <property type="molecule type" value="Genomic_DNA"/>
</dbReference>
<proteinExistence type="predicted"/>
<dbReference type="PANTHER" id="PTHR40278:SF2">
    <property type="entry name" value="TYPE IV PILUS INNER MEMBRANE COMPONENT PILN"/>
    <property type="match status" value="1"/>
</dbReference>
<dbReference type="GO" id="GO:0043107">
    <property type="term" value="P:type IV pilus-dependent motility"/>
    <property type="evidence" value="ECO:0007669"/>
    <property type="project" value="TreeGrafter"/>
</dbReference>
<dbReference type="RefSeq" id="WP_108565685.1">
    <property type="nucleotide sequence ID" value="NZ_CP031769.1"/>
</dbReference>